<organism evidence="1 2">
    <name type="scientific">Lusitaniella coriacea LEGE 07157</name>
    <dbReference type="NCBI Taxonomy" id="945747"/>
    <lineage>
        <taxon>Bacteria</taxon>
        <taxon>Bacillati</taxon>
        <taxon>Cyanobacteriota</taxon>
        <taxon>Cyanophyceae</taxon>
        <taxon>Spirulinales</taxon>
        <taxon>Lusitaniellaceae</taxon>
        <taxon>Lusitaniella</taxon>
    </lineage>
</organism>
<evidence type="ECO:0000313" key="2">
    <source>
        <dbReference type="Proteomes" id="UP000654482"/>
    </source>
</evidence>
<dbReference type="RefSeq" id="WP_194031144.1">
    <property type="nucleotide sequence ID" value="NZ_JADEWZ010000036.1"/>
</dbReference>
<dbReference type="SUPFAM" id="SSF56281">
    <property type="entry name" value="Metallo-hydrolase/oxidoreductase"/>
    <property type="match status" value="1"/>
</dbReference>
<dbReference type="Pfam" id="PF13483">
    <property type="entry name" value="Lactamase_B_3"/>
    <property type="match status" value="1"/>
</dbReference>
<proteinExistence type="predicted"/>
<protein>
    <submittedName>
        <fullName evidence="1">MBL fold metallo-hydrolase</fullName>
    </submittedName>
</protein>
<dbReference type="AlphaFoldDB" id="A0A8J7DZ95"/>
<dbReference type="PANTHER" id="PTHR39189:SF1">
    <property type="entry name" value="UPF0173 METAL-DEPENDENT HYDROLASE YTKL"/>
    <property type="match status" value="1"/>
</dbReference>
<dbReference type="Proteomes" id="UP000654482">
    <property type="component" value="Unassembled WGS sequence"/>
</dbReference>
<accession>A0A8J7DZ95</accession>
<dbReference type="EMBL" id="JADEWZ010000036">
    <property type="protein sequence ID" value="MBE9118062.1"/>
    <property type="molecule type" value="Genomic_DNA"/>
</dbReference>
<comment type="caution">
    <text evidence="1">The sequence shown here is derived from an EMBL/GenBank/DDBJ whole genome shotgun (WGS) entry which is preliminary data.</text>
</comment>
<dbReference type="Gene3D" id="3.60.15.10">
    <property type="entry name" value="Ribonuclease Z/Hydroxyacylglutathione hydrolase-like"/>
    <property type="match status" value="1"/>
</dbReference>
<sequence length="258" mass="28094">MKRRQVIRYAGASLLGTLGVLATSGKERYYAQSRGSVSIQWLGHTCFRFSGDGLRVLVNPFRTLGCTKGYRLPKVDANLVLIGSQLFDEGAAENLPGNPQILFEPGVYQVHSRQFQGIEIDHDRVGGRRFGKNVTWQWTQGGINILHLGGAAAPIGIEQQILMGRPDVLIVPVGGGPKAYNPQEALQAIQALRPKIAIPSHYRTQAADPAACDIVSIEEFLNLASGFPISRVGSDTLTLSPGNLPQNETAIRVMSYRF</sequence>
<name>A0A8J7DZ95_9CYAN</name>
<dbReference type="InterPro" id="IPR036866">
    <property type="entry name" value="RibonucZ/Hydroxyglut_hydro"/>
</dbReference>
<dbReference type="PANTHER" id="PTHR39189">
    <property type="entry name" value="UPF0173 METAL-DEPENDENT HYDROLASE YTKL"/>
    <property type="match status" value="1"/>
</dbReference>
<gene>
    <name evidence="1" type="ORF">IQ249_19380</name>
</gene>
<keyword evidence="2" id="KW-1185">Reference proteome</keyword>
<evidence type="ECO:0000313" key="1">
    <source>
        <dbReference type="EMBL" id="MBE9118062.1"/>
    </source>
</evidence>
<reference evidence="1" key="1">
    <citation type="submission" date="2020-10" db="EMBL/GenBank/DDBJ databases">
        <authorList>
            <person name="Castelo-Branco R."/>
            <person name="Eusebio N."/>
            <person name="Adriana R."/>
            <person name="Vieira A."/>
            <person name="Brugerolle De Fraissinette N."/>
            <person name="Rezende De Castro R."/>
            <person name="Schneider M.P."/>
            <person name="Vasconcelos V."/>
            <person name="Leao P.N."/>
        </authorList>
    </citation>
    <scope>NUCLEOTIDE SEQUENCE</scope>
    <source>
        <strain evidence="1">LEGE 07157</strain>
    </source>
</reference>